<feature type="binding site" evidence="10">
    <location>
        <position position="170"/>
    </location>
    <ligand>
        <name>CTP</name>
        <dbReference type="ChEBI" id="CHEBI:37563"/>
    </ligand>
</feature>
<keyword evidence="3 10" id="KW-0548">Nucleotidyltransferase</keyword>
<keyword evidence="2 10" id="KW-0819">tRNA processing</keyword>
<comment type="similarity">
    <text evidence="10">Belongs to the tRNA nucleotidyltransferase/poly(A) polymerase family. Archaeal CCA-adding enzyme subfamily.</text>
</comment>
<feature type="domain" description="CCA-adding enzyme C-terminal" evidence="14">
    <location>
        <begin position="364"/>
        <end position="461"/>
    </location>
</feature>
<keyword evidence="5 10" id="KW-0547">Nucleotide-binding</keyword>
<dbReference type="Gene3D" id="3.30.460.10">
    <property type="entry name" value="Beta Polymerase, domain 2"/>
    <property type="match status" value="1"/>
</dbReference>
<dbReference type="SUPFAM" id="SSF81301">
    <property type="entry name" value="Nucleotidyltransferase"/>
    <property type="match status" value="1"/>
</dbReference>
<dbReference type="PANTHER" id="PTHR39643:SF1">
    <property type="entry name" value="CCA-ADDING ENZYME"/>
    <property type="match status" value="1"/>
</dbReference>
<evidence type="ECO:0000256" key="7">
    <source>
        <dbReference type="ARBA" id="ARBA00022840"/>
    </source>
</evidence>
<dbReference type="GO" id="GO:0000049">
    <property type="term" value="F:tRNA binding"/>
    <property type="evidence" value="ECO:0007669"/>
    <property type="project" value="UniProtKB-UniRule"/>
</dbReference>
<comment type="miscellaneous">
    <text evidence="10">A single active site specifically recognizes both ATP and CTP and is responsible for their addition.</text>
</comment>
<keyword evidence="4 10" id="KW-0479">Metal-binding</keyword>
<evidence type="ECO:0000313" key="15">
    <source>
        <dbReference type="EMBL" id="MDS0219906.1"/>
    </source>
</evidence>
<feature type="binding site" evidence="10">
    <location>
        <position position="141"/>
    </location>
    <ligand>
        <name>CTP</name>
        <dbReference type="ChEBI" id="CHEBI:37563"/>
    </ligand>
</feature>
<dbReference type="RefSeq" id="WP_310894614.1">
    <property type="nucleotide sequence ID" value="NZ_JAMQOM010000001.1"/>
</dbReference>
<gene>
    <name evidence="10 15" type="primary">cca</name>
    <name evidence="15" type="ORF">NDI54_00895</name>
</gene>
<dbReference type="HAMAP" id="MF_01264">
    <property type="entry name" value="CCA_arch"/>
    <property type="match status" value="1"/>
</dbReference>
<evidence type="ECO:0000256" key="1">
    <source>
        <dbReference type="ARBA" id="ARBA00022679"/>
    </source>
</evidence>
<comment type="subunit">
    <text evidence="10">Homodimer.</text>
</comment>
<evidence type="ECO:0000259" key="14">
    <source>
        <dbReference type="Pfam" id="PF21133"/>
    </source>
</evidence>
<dbReference type="InterPro" id="IPR011068">
    <property type="entry name" value="NuclTrfase_I-like_C"/>
</dbReference>
<dbReference type="InterPro" id="IPR002934">
    <property type="entry name" value="Polymerase_NTP_transf_dom"/>
</dbReference>
<dbReference type="InterPro" id="IPR006116">
    <property type="entry name" value="NT_2-5OAS_ClassI-CCAase"/>
</dbReference>
<evidence type="ECO:0000256" key="5">
    <source>
        <dbReference type="ARBA" id="ARBA00022741"/>
    </source>
</evidence>
<feature type="binding site" evidence="10">
    <location>
        <position position="58"/>
    </location>
    <ligand>
        <name>CTP</name>
        <dbReference type="ChEBI" id="CHEBI:37563"/>
    </ligand>
</feature>
<evidence type="ECO:0000256" key="10">
    <source>
        <dbReference type="HAMAP-Rule" id="MF_01264"/>
    </source>
</evidence>
<feature type="region of interest" description="Disordered" evidence="11">
    <location>
        <begin position="337"/>
        <end position="363"/>
    </location>
</feature>
<proteinExistence type="inferred from homology"/>
<keyword evidence="7 10" id="KW-0067">ATP-binding</keyword>
<dbReference type="InterPro" id="IPR008229">
    <property type="entry name" value="CCA-adding_arc"/>
</dbReference>
<evidence type="ECO:0000256" key="9">
    <source>
        <dbReference type="ARBA" id="ARBA00022884"/>
    </source>
</evidence>
<evidence type="ECO:0000313" key="16">
    <source>
        <dbReference type="Proteomes" id="UP001253439"/>
    </source>
</evidence>
<evidence type="ECO:0000256" key="3">
    <source>
        <dbReference type="ARBA" id="ARBA00022695"/>
    </source>
</evidence>
<dbReference type="Proteomes" id="UP001253439">
    <property type="component" value="Unassembled WGS sequence"/>
</dbReference>
<evidence type="ECO:0000256" key="11">
    <source>
        <dbReference type="SAM" id="MobiDB-lite"/>
    </source>
</evidence>
<feature type="binding site" evidence="10">
    <location>
        <position position="55"/>
    </location>
    <ligand>
        <name>CTP</name>
        <dbReference type="ChEBI" id="CHEBI:37563"/>
    </ligand>
</feature>
<keyword evidence="8 10" id="KW-0460">Magnesium</keyword>
<keyword evidence="6 10" id="KW-0692">RNA repair</keyword>
<evidence type="ECO:0000259" key="13">
    <source>
        <dbReference type="Pfam" id="PF09249"/>
    </source>
</evidence>
<feature type="binding site" evidence="10">
    <location>
        <position position="161"/>
    </location>
    <ligand>
        <name>ATP</name>
        <dbReference type="ChEBI" id="CHEBI:30616"/>
    </ligand>
</feature>
<keyword evidence="1 10" id="KW-0808">Transferase</keyword>
<dbReference type="GO" id="GO:0042245">
    <property type="term" value="P:RNA repair"/>
    <property type="evidence" value="ECO:0007669"/>
    <property type="project" value="UniProtKB-KW"/>
</dbReference>
<feature type="binding site" evidence="10">
    <location>
        <position position="141"/>
    </location>
    <ligand>
        <name>ATP</name>
        <dbReference type="ChEBI" id="CHEBI:30616"/>
    </ligand>
</feature>
<organism evidence="15 16">
    <name type="scientific">Haloarcula terrestris</name>
    <dbReference type="NCBI Taxonomy" id="2950533"/>
    <lineage>
        <taxon>Archaea</taxon>
        <taxon>Methanobacteriati</taxon>
        <taxon>Methanobacteriota</taxon>
        <taxon>Stenosarchaea group</taxon>
        <taxon>Halobacteria</taxon>
        <taxon>Halobacteriales</taxon>
        <taxon>Haloarculaceae</taxon>
        <taxon>Haloarcula</taxon>
    </lineage>
</organism>
<dbReference type="GO" id="GO:0004810">
    <property type="term" value="F:CCA tRNA nucleotidyltransferase activity"/>
    <property type="evidence" value="ECO:0007669"/>
    <property type="project" value="UniProtKB-UniRule"/>
</dbReference>
<dbReference type="EC" id="2.7.7.72" evidence="10"/>
<dbReference type="SUPFAM" id="SSF81631">
    <property type="entry name" value="PAP/OAS1 substrate-binding domain"/>
    <property type="match status" value="1"/>
</dbReference>
<protein>
    <recommendedName>
        <fullName evidence="10">CCA-adding enzyme</fullName>
        <ecNumber evidence="10">2.7.7.72</ecNumber>
    </recommendedName>
    <alternativeName>
        <fullName evidence="10">CCA tRNA nucleotidyltransferase</fullName>
    </alternativeName>
    <alternativeName>
        <fullName evidence="10">tRNA CCA-pyrophosphorylase</fullName>
    </alternativeName>
    <alternativeName>
        <fullName evidence="10">tRNA adenylyl-/cytidylyl- transferase</fullName>
    </alternativeName>
    <alternativeName>
        <fullName evidence="10">tRNA nucleotidyltransferase</fullName>
    </alternativeName>
    <alternativeName>
        <fullName evidence="10">tRNA-NT</fullName>
    </alternativeName>
</protein>
<dbReference type="Pfam" id="PF01909">
    <property type="entry name" value="NTP_transf_2"/>
    <property type="match status" value="1"/>
</dbReference>
<feature type="binding site" evidence="10">
    <location>
        <position position="67"/>
    </location>
    <ligand>
        <name>Mg(2+)</name>
        <dbReference type="ChEBI" id="CHEBI:18420"/>
    </ligand>
</feature>
<feature type="domain" description="tRNA nucleotidyltransferase substrate binding" evidence="13">
    <location>
        <begin position="157"/>
        <end position="264"/>
    </location>
</feature>
<comment type="function">
    <text evidence="10">Catalyzes the addition and repair of the essential 3'-terminal CCA sequence in tRNAs without using a nucleic acid template. Adds these three nucleotides in the order of C, C, and A to the tRNA nucleotide-73, using CTP and ATP as substrates and producing inorganic pyrophosphate. tRNA 3'-terminal CCA addition is required both for tRNA processing and repair. Also involved in tRNA surveillance by mediating tandem CCA addition to generate a CCACCA at the 3' terminus of unstable tRNAs. While stable tRNAs receive only 3'-terminal CCA, unstable tRNAs are marked with CCACCA and rapidly degraded.</text>
</comment>
<dbReference type="GO" id="GO:0005524">
    <property type="term" value="F:ATP binding"/>
    <property type="evidence" value="ECO:0007669"/>
    <property type="project" value="UniProtKB-UniRule"/>
</dbReference>
<feature type="compositionally biased region" description="Basic and acidic residues" evidence="11">
    <location>
        <begin position="339"/>
        <end position="352"/>
    </location>
</feature>
<keyword evidence="16" id="KW-1185">Reference proteome</keyword>
<evidence type="ECO:0000256" key="2">
    <source>
        <dbReference type="ARBA" id="ARBA00022694"/>
    </source>
</evidence>
<dbReference type="InterPro" id="IPR043519">
    <property type="entry name" value="NT_sf"/>
</dbReference>
<dbReference type="Gene3D" id="3.30.70.590">
    <property type="entry name" value="Poly(A) polymerase predicted RNA binding domain"/>
    <property type="match status" value="1"/>
</dbReference>
<dbReference type="GO" id="GO:0001680">
    <property type="term" value="P:tRNA 3'-terminal CCA addition"/>
    <property type="evidence" value="ECO:0007669"/>
    <property type="project" value="UniProtKB-UniRule"/>
</dbReference>
<comment type="cofactor">
    <cofactor evidence="10">
        <name>Mg(2+)</name>
        <dbReference type="ChEBI" id="CHEBI:18420"/>
    </cofactor>
</comment>
<dbReference type="EMBL" id="JAMQOM010000001">
    <property type="protein sequence ID" value="MDS0219906.1"/>
    <property type="molecule type" value="Genomic_DNA"/>
</dbReference>
<dbReference type="NCBIfam" id="TIGR03671">
    <property type="entry name" value="cca_archaeal"/>
    <property type="match status" value="1"/>
</dbReference>
<feature type="binding site" evidence="10">
    <location>
        <position position="118"/>
    </location>
    <ligand>
        <name>Mg(2+)</name>
        <dbReference type="ChEBI" id="CHEBI:18420"/>
    </ligand>
</feature>
<dbReference type="CDD" id="cd05400">
    <property type="entry name" value="NT_2-5OAS_ClassI-CCAase"/>
    <property type="match status" value="1"/>
</dbReference>
<comment type="catalytic activity">
    <reaction evidence="10">
        <text>a tRNA precursor + 2 CTP + ATP = a tRNA with a 3' CCA end + 3 diphosphate</text>
        <dbReference type="Rhea" id="RHEA:14433"/>
        <dbReference type="Rhea" id="RHEA-COMP:10465"/>
        <dbReference type="Rhea" id="RHEA-COMP:10468"/>
        <dbReference type="ChEBI" id="CHEBI:30616"/>
        <dbReference type="ChEBI" id="CHEBI:33019"/>
        <dbReference type="ChEBI" id="CHEBI:37563"/>
        <dbReference type="ChEBI" id="CHEBI:74896"/>
        <dbReference type="ChEBI" id="CHEBI:83071"/>
        <dbReference type="EC" id="2.7.7.72"/>
    </reaction>
</comment>
<feature type="binding site" evidence="10">
    <location>
        <position position="170"/>
    </location>
    <ligand>
        <name>ATP</name>
        <dbReference type="ChEBI" id="CHEBI:30616"/>
    </ligand>
</feature>
<reference evidence="15 16" key="1">
    <citation type="submission" date="2022-06" db="EMBL/GenBank/DDBJ databases">
        <title>Haloarcula sp. a new haloarchaeum isolate from saline soil.</title>
        <authorList>
            <person name="Strakova D."/>
            <person name="Galisteo C."/>
            <person name="Sanchez-Porro C."/>
            <person name="Ventosa A."/>
        </authorList>
    </citation>
    <scope>NUCLEOTIDE SEQUENCE [LARGE SCALE GENOMIC DNA]</scope>
    <source>
        <strain evidence="15 16">S1AR25-5A</strain>
    </source>
</reference>
<keyword evidence="9 10" id="KW-0694">RNA-binding</keyword>
<accession>A0AAE4JH93</accession>
<dbReference type="PIRSF" id="PIRSF005335">
    <property type="entry name" value="CCA_arch"/>
    <property type="match status" value="1"/>
</dbReference>
<evidence type="ECO:0000256" key="8">
    <source>
        <dbReference type="ARBA" id="ARBA00022842"/>
    </source>
</evidence>
<feature type="binding site" evidence="10">
    <location>
        <position position="55"/>
    </location>
    <ligand>
        <name>ATP</name>
        <dbReference type="ChEBI" id="CHEBI:30616"/>
    </ligand>
</feature>
<dbReference type="Pfam" id="PF09249">
    <property type="entry name" value="tRNA_NucTransf2"/>
    <property type="match status" value="1"/>
</dbReference>
<evidence type="ECO:0000256" key="4">
    <source>
        <dbReference type="ARBA" id="ARBA00022723"/>
    </source>
</evidence>
<name>A0AAE4JH93_9EURY</name>
<dbReference type="GO" id="GO:0000287">
    <property type="term" value="F:magnesium ion binding"/>
    <property type="evidence" value="ECO:0007669"/>
    <property type="project" value="UniProtKB-UniRule"/>
</dbReference>
<dbReference type="InterPro" id="IPR042090">
    <property type="entry name" value="CCA_tRNA_nucleotrans_2"/>
</dbReference>
<evidence type="ECO:0000256" key="6">
    <source>
        <dbReference type="ARBA" id="ARBA00022800"/>
    </source>
</evidence>
<sequence length="483" mass="52595">MSDEFDAVVDDVRARVSPTDDERGQLQRVADAVIADAEAAVADLPVDAEVVQVGSTARGTWTAGDRDVDVFVCFPPSLDREELETYGLTVGHEVLPEGREEYAEHPYVVGEREGYAVDLVPCYAVEDATEIQSAVDRTPFHTRYLQERLDDDSAGAVRVAKQFLKGIGVYGSDLRTRGFSGYLTELLVLEYGSFRAFVEAVADWHPPVRLDPEAHGTETFDDPLVVIDPTDPERNVAAVLSATNVATLQHYARDLLAEPRVSLFTEREPNPFSPADIEAAVSRRDTTPVALRFAAPDIVDDQLWPQLRKSLDGLCSELDRRGFEVLRSAAFVEAGAAADTDRGTGGERRPIEDTMADGDSGPASQRDAVLLLEFAVAERPAVERHEGPPVHVRAHASGFFEKYDDDPEVAGPFIDGDRYVVERPRAVTTAVEFLSSSAVFDVGLGPRIESALGEDYEVLVGAELAALATGFGVDLADYFDPKP</sequence>
<dbReference type="AlphaFoldDB" id="A0AAE4JH93"/>
<feature type="binding site" evidence="10">
    <location>
        <position position="161"/>
    </location>
    <ligand>
        <name>CTP</name>
        <dbReference type="ChEBI" id="CHEBI:37563"/>
    </ligand>
</feature>
<evidence type="ECO:0000259" key="12">
    <source>
        <dbReference type="Pfam" id="PF01909"/>
    </source>
</evidence>
<comment type="caution">
    <text evidence="15">The sequence shown here is derived from an EMBL/GenBank/DDBJ whole genome shotgun (WGS) entry which is preliminary data.</text>
</comment>
<feature type="binding site" evidence="10">
    <location>
        <position position="69"/>
    </location>
    <ligand>
        <name>Mg(2+)</name>
        <dbReference type="ChEBI" id="CHEBI:18420"/>
    </ligand>
</feature>
<dbReference type="InterPro" id="IPR015329">
    <property type="entry name" value="tRNA_NucTransf2"/>
</dbReference>
<dbReference type="Pfam" id="PF21133">
    <property type="entry name" value="CAA_C"/>
    <property type="match status" value="2"/>
</dbReference>
<dbReference type="PANTHER" id="PTHR39643">
    <property type="entry name" value="CCA-ADDING ENZYME"/>
    <property type="match status" value="1"/>
</dbReference>
<comment type="catalytic activity">
    <reaction evidence="10">
        <text>a tRNA with a 3' CCA end + 2 CTP + ATP = a tRNA with a 3' CCACCA end + 3 diphosphate</text>
        <dbReference type="Rhea" id="RHEA:76235"/>
        <dbReference type="Rhea" id="RHEA-COMP:10468"/>
        <dbReference type="Rhea" id="RHEA-COMP:18655"/>
        <dbReference type="ChEBI" id="CHEBI:30616"/>
        <dbReference type="ChEBI" id="CHEBI:33019"/>
        <dbReference type="ChEBI" id="CHEBI:37563"/>
        <dbReference type="ChEBI" id="CHEBI:83071"/>
        <dbReference type="ChEBI" id="CHEBI:195187"/>
    </reaction>
</comment>
<feature type="domain" description="CCA-adding enzyme C-terminal" evidence="14">
    <location>
        <begin position="284"/>
        <end position="334"/>
    </location>
</feature>
<dbReference type="SUPFAM" id="SSF55003">
    <property type="entry name" value="PAP/Archaeal CCA-adding enzyme, C-terminal domain"/>
    <property type="match status" value="1"/>
</dbReference>
<dbReference type="InterPro" id="IPR048833">
    <property type="entry name" value="CAA_C"/>
</dbReference>
<feature type="binding site" evidence="10">
    <location>
        <position position="58"/>
    </location>
    <ligand>
        <name>ATP</name>
        <dbReference type="ChEBI" id="CHEBI:30616"/>
    </ligand>
</feature>
<feature type="domain" description="Polymerase nucleotidyl transferase" evidence="12">
    <location>
        <begin position="43"/>
        <end position="141"/>
    </location>
</feature>
<dbReference type="Gene3D" id="1.10.1410.30">
    <property type="entry name" value="CCA tRNA nucleotidyltransferase, domain 2"/>
    <property type="match status" value="1"/>
</dbReference>